<dbReference type="GO" id="GO:0006744">
    <property type="term" value="P:ubiquinone biosynthetic process"/>
    <property type="evidence" value="ECO:0007669"/>
    <property type="project" value="UniProtKB-UniRule"/>
</dbReference>
<name>A0A9J6RL73_9GAMM</name>
<dbReference type="PANTHER" id="PTHR38040">
    <property type="entry name" value="UBIQUINONE BIOSYNTHESIS ACCESSORY FACTOR UBIK"/>
    <property type="match status" value="1"/>
</dbReference>
<proteinExistence type="inferred from homology"/>
<dbReference type="Pfam" id="PF04380">
    <property type="entry name" value="BMFP"/>
    <property type="match status" value="1"/>
</dbReference>
<comment type="function">
    <text evidence="1">Required for efficient ubiquinone (coenzyme Q) biosynthesis. UbiK is probably an accessory factor of Ubi enzymes and facilitates ubiquinone biosynthesis by acting as an assembly factor, a targeting factor, or both.</text>
</comment>
<organism evidence="2 3">
    <name type="scientific">Dasania phycosphaerae</name>
    <dbReference type="NCBI Taxonomy" id="2950436"/>
    <lineage>
        <taxon>Bacteria</taxon>
        <taxon>Pseudomonadati</taxon>
        <taxon>Pseudomonadota</taxon>
        <taxon>Gammaproteobacteria</taxon>
        <taxon>Cellvibrionales</taxon>
        <taxon>Spongiibacteraceae</taxon>
        <taxon>Dasania</taxon>
    </lineage>
</organism>
<comment type="similarity">
    <text evidence="1">Belongs to the UbiK family.</text>
</comment>
<protein>
    <recommendedName>
        <fullName evidence="1">Ubiquinone biosynthesis accessory factor UbiK</fullName>
    </recommendedName>
</protein>
<comment type="caution">
    <text evidence="2">The sequence shown here is derived from an EMBL/GenBank/DDBJ whole genome shotgun (WGS) entry which is preliminary data.</text>
</comment>
<keyword evidence="1" id="KW-0175">Coiled coil</keyword>
<comment type="subcellular location">
    <subcellularLocation>
        <location evidence="1">Cytoplasm</location>
    </subcellularLocation>
</comment>
<dbReference type="HAMAP" id="MF_02216">
    <property type="entry name" value="UbiK"/>
    <property type="match status" value="1"/>
</dbReference>
<dbReference type="RefSeq" id="WP_258331104.1">
    <property type="nucleotide sequence ID" value="NZ_JAPTGG010000004.1"/>
</dbReference>
<dbReference type="Proteomes" id="UP001069090">
    <property type="component" value="Unassembled WGS sequence"/>
</dbReference>
<keyword evidence="1" id="KW-0831">Ubiquinone biosynthesis</keyword>
<evidence type="ECO:0000313" key="3">
    <source>
        <dbReference type="Proteomes" id="UP001069090"/>
    </source>
</evidence>
<evidence type="ECO:0000313" key="2">
    <source>
        <dbReference type="EMBL" id="MCZ0864952.1"/>
    </source>
</evidence>
<dbReference type="InterPro" id="IPR007475">
    <property type="entry name" value="UbiK"/>
</dbReference>
<reference evidence="2 3" key="1">
    <citation type="submission" date="2022-12" db="EMBL/GenBank/DDBJ databases">
        <title>Dasania phycosphaerae sp. nov., isolated from particulate material of the south coast of Korea.</title>
        <authorList>
            <person name="Jiang Y."/>
        </authorList>
    </citation>
    <scope>NUCLEOTIDE SEQUENCE [LARGE SCALE GENOMIC DNA]</scope>
    <source>
        <strain evidence="2 3">GY-19</strain>
    </source>
</reference>
<dbReference type="EMBL" id="JAPTGG010000004">
    <property type="protein sequence ID" value="MCZ0864952.1"/>
    <property type="molecule type" value="Genomic_DNA"/>
</dbReference>
<dbReference type="GO" id="GO:0005829">
    <property type="term" value="C:cytosol"/>
    <property type="evidence" value="ECO:0007669"/>
    <property type="project" value="TreeGrafter"/>
</dbReference>
<dbReference type="PANTHER" id="PTHR38040:SF1">
    <property type="entry name" value="UBIQUINONE BIOSYNTHESIS ACCESSORY FACTOR UBIK"/>
    <property type="match status" value="1"/>
</dbReference>
<dbReference type="AlphaFoldDB" id="A0A9J6RL73"/>
<keyword evidence="3" id="KW-1185">Reference proteome</keyword>
<keyword evidence="1" id="KW-0963">Cytoplasm</keyword>
<gene>
    <name evidence="1" type="primary">ubiK</name>
    <name evidence="2" type="ORF">O0V09_07050</name>
</gene>
<feature type="coiled-coil region" evidence="1">
    <location>
        <begin position="45"/>
        <end position="75"/>
    </location>
</feature>
<accession>A0A9J6RL73</accession>
<comment type="pathway">
    <text evidence="1">Cofactor biosynthesis; ubiquinone biosynthesis.</text>
</comment>
<evidence type="ECO:0000256" key="1">
    <source>
        <dbReference type="HAMAP-Rule" id="MF_02216"/>
    </source>
</evidence>
<sequence length="76" mass="8786">MNDRIEQFIAQAKQFLPSDSMGKELEKNLRALASSTFSKMDLVSREEFEAQTAVLARTREKLEQLEQQLEQLSQQP</sequence>